<dbReference type="Pfam" id="PF09797">
    <property type="entry name" value="NatB_MDM20"/>
    <property type="match status" value="1"/>
</dbReference>
<reference evidence="2 3" key="1">
    <citation type="submission" date="2023-08" db="EMBL/GenBank/DDBJ databases">
        <title>Annotated Genome Sequence of Vanrija albida AlHP1.</title>
        <authorList>
            <person name="Herzog R."/>
        </authorList>
    </citation>
    <scope>NUCLEOTIDE SEQUENCE [LARGE SCALE GENOMIC DNA]</scope>
    <source>
        <strain evidence="2 3">AlHP1</strain>
    </source>
</reference>
<dbReference type="PANTHER" id="PTHR22767:SF3">
    <property type="entry name" value="N-ALPHA-ACETYLTRANSFERASE 25, NATB AUXILIARY SUBUNIT"/>
    <property type="match status" value="1"/>
</dbReference>
<proteinExistence type="inferred from homology"/>
<name>A0ABR3Q9N6_9TREE</name>
<dbReference type="RefSeq" id="XP_069211309.1">
    <property type="nucleotide sequence ID" value="XM_069350923.1"/>
</dbReference>
<sequence length="841" mass="91804">MARYVDWAGEERKLQGVYDDIQLGRLDAANDAAERWLAKHPRSQPALVMRMVLAEKRGRGQRAVLAAYDDVKATGPLSGRSVWWIALTLRNTRRLDLVLALYQGLWDARPAIAELGREVFFAAAAMGNTEVMASTSRKLFNATKAPAWARLAAFSAWALNAPAPSDAEPFPLAAERTLLPAALLLRTAGDSPDTPDTLWLRLQVALGGGDVADAWRLVRDDGRKGALTRRWVGMEAAKVVGVRGGIDDVWDDEIEATVALLRRDAESQHNYAYYRHILACFDKVPSVEVAREVAALFKDLEAQIGGKERAPLLATLELDNTLRRLQVAGALELAEWEDAVRRYLARWGSKGSTVTELAGVAGERLGSLVAIVKEGTAKPYTTEKEYLARSVAEQFLLRQKDDSWTPAVTDVHTYWALYLDGLQYGKNLPKTELQPADPMGLAAVDVLLRPWQAKPDDDAPLLDAAALLEYIASHSPSSFSARFTLVRVYRLLRAPAMYIPHLDKLGLSEIQLDNLAHVLIERGGLEARIGGSAKQWGQTATKAAVMYQRSATDLPEYVKQALDNESYSKIPGIRTLISCLESSFAARALDVEELGMAIVTGVDIAEDSLDRVTAALAKDAPFIDNRNYELLVYSLVDGPAPQPRVTEAWVRVFGTLVLRVARYVRGEAEPSLPVPHLETLSDVDQAYYAAIDTVLKRAAAGDDDAGTESLAGVFDANIALVEQQATPWARWNAVLALGQLVRTVDAIAKRVGEAAKGKGKKKPTPLTALANDLKTARDGLKGKVDEVVRAAELDTKPDWSEVAKGLIEDQAFVAALGRKITAARSEQLASGVRKLFSGKQL</sequence>
<keyword evidence="3" id="KW-1185">Reference proteome</keyword>
<gene>
    <name evidence="2" type="primary">MDM20</name>
    <name evidence="2" type="ORF">Q8F55_002321</name>
</gene>
<dbReference type="Proteomes" id="UP001565368">
    <property type="component" value="Unassembled WGS sequence"/>
</dbReference>
<dbReference type="PANTHER" id="PTHR22767">
    <property type="entry name" value="N-TERMINAL ACETYLTRANSFERASE-RELATED"/>
    <property type="match status" value="1"/>
</dbReference>
<comment type="similarity">
    <text evidence="1">Belongs to the MDM20/NAA25 family.</text>
</comment>
<protein>
    <submittedName>
        <fullName evidence="2">Mitochondrial distribution and morphology</fullName>
    </submittedName>
</protein>
<comment type="caution">
    <text evidence="2">The sequence shown here is derived from an EMBL/GenBank/DDBJ whole genome shotgun (WGS) entry which is preliminary data.</text>
</comment>
<evidence type="ECO:0000256" key="1">
    <source>
        <dbReference type="ARBA" id="ARBA00006298"/>
    </source>
</evidence>
<accession>A0ABR3Q9N6</accession>
<dbReference type="InterPro" id="IPR019183">
    <property type="entry name" value="NAA25_NatB_aux_su"/>
</dbReference>
<evidence type="ECO:0000313" key="3">
    <source>
        <dbReference type="Proteomes" id="UP001565368"/>
    </source>
</evidence>
<dbReference type="EMBL" id="JBBXJM010000002">
    <property type="protein sequence ID" value="KAL1411365.1"/>
    <property type="molecule type" value="Genomic_DNA"/>
</dbReference>
<organism evidence="2 3">
    <name type="scientific">Vanrija albida</name>
    <dbReference type="NCBI Taxonomy" id="181172"/>
    <lineage>
        <taxon>Eukaryota</taxon>
        <taxon>Fungi</taxon>
        <taxon>Dikarya</taxon>
        <taxon>Basidiomycota</taxon>
        <taxon>Agaricomycotina</taxon>
        <taxon>Tremellomycetes</taxon>
        <taxon>Trichosporonales</taxon>
        <taxon>Trichosporonaceae</taxon>
        <taxon>Vanrija</taxon>
    </lineage>
</organism>
<dbReference type="GeneID" id="95983364"/>
<evidence type="ECO:0000313" key="2">
    <source>
        <dbReference type="EMBL" id="KAL1411365.1"/>
    </source>
</evidence>